<reference evidence="3" key="1">
    <citation type="submission" date="2023-03" db="EMBL/GenBank/DDBJ databases">
        <authorList>
            <person name="Steffen K."/>
            <person name="Cardenas P."/>
        </authorList>
    </citation>
    <scope>NUCLEOTIDE SEQUENCE</scope>
</reference>
<feature type="domain" description="DNA-directed DNA polymerase family A palm" evidence="2">
    <location>
        <begin position="66"/>
        <end position="132"/>
    </location>
</feature>
<protein>
    <submittedName>
        <fullName evidence="3">DNA polymerase I</fullName>
    </submittedName>
</protein>
<proteinExistence type="predicted"/>
<dbReference type="GO" id="GO:0003887">
    <property type="term" value="F:DNA-directed DNA polymerase activity"/>
    <property type="evidence" value="ECO:0007669"/>
    <property type="project" value="InterPro"/>
</dbReference>
<dbReference type="EMBL" id="CASHTH010000832">
    <property type="protein sequence ID" value="CAI8008322.1"/>
    <property type="molecule type" value="Genomic_DNA"/>
</dbReference>
<evidence type="ECO:0000256" key="1">
    <source>
        <dbReference type="ARBA" id="ARBA00022705"/>
    </source>
</evidence>
<gene>
    <name evidence="3" type="ORF">GBAR_LOCUS5713</name>
</gene>
<name>A0AA35WCL1_GEOBA</name>
<organism evidence="3 4">
    <name type="scientific">Geodia barretti</name>
    <name type="common">Barrett's horny sponge</name>
    <dbReference type="NCBI Taxonomy" id="519541"/>
    <lineage>
        <taxon>Eukaryota</taxon>
        <taxon>Metazoa</taxon>
        <taxon>Porifera</taxon>
        <taxon>Demospongiae</taxon>
        <taxon>Heteroscleromorpha</taxon>
        <taxon>Tetractinellida</taxon>
        <taxon>Astrophorina</taxon>
        <taxon>Geodiidae</taxon>
        <taxon>Geodia</taxon>
    </lineage>
</organism>
<dbReference type="GO" id="GO:0003677">
    <property type="term" value="F:DNA binding"/>
    <property type="evidence" value="ECO:0007669"/>
    <property type="project" value="InterPro"/>
</dbReference>
<evidence type="ECO:0000313" key="3">
    <source>
        <dbReference type="EMBL" id="CAI8008322.1"/>
    </source>
</evidence>
<dbReference type="GO" id="GO:0006302">
    <property type="term" value="P:double-strand break repair"/>
    <property type="evidence" value="ECO:0007669"/>
    <property type="project" value="TreeGrafter"/>
</dbReference>
<dbReference type="Gene3D" id="1.20.1060.10">
    <property type="entry name" value="Taq DNA Polymerase, Chain T, domain 4"/>
    <property type="match status" value="1"/>
</dbReference>
<dbReference type="InterPro" id="IPR036397">
    <property type="entry name" value="RNaseH_sf"/>
</dbReference>
<dbReference type="Gene3D" id="3.30.420.10">
    <property type="entry name" value="Ribonuclease H-like superfamily/Ribonuclease H"/>
    <property type="match status" value="1"/>
</dbReference>
<keyword evidence="4" id="KW-1185">Reference proteome</keyword>
<dbReference type="PANTHER" id="PTHR10133">
    <property type="entry name" value="DNA POLYMERASE I"/>
    <property type="match status" value="1"/>
</dbReference>
<evidence type="ECO:0000313" key="4">
    <source>
        <dbReference type="Proteomes" id="UP001174909"/>
    </source>
</evidence>
<dbReference type="GO" id="GO:0006261">
    <property type="term" value="P:DNA-templated DNA replication"/>
    <property type="evidence" value="ECO:0007669"/>
    <property type="project" value="InterPro"/>
</dbReference>
<evidence type="ECO:0000259" key="2">
    <source>
        <dbReference type="Pfam" id="PF00476"/>
    </source>
</evidence>
<dbReference type="InterPro" id="IPR001098">
    <property type="entry name" value="DNA-dir_DNA_pol_A_palm_dom"/>
</dbReference>
<dbReference type="InterPro" id="IPR002298">
    <property type="entry name" value="DNA_polymerase_A"/>
</dbReference>
<dbReference type="Pfam" id="PF00476">
    <property type="entry name" value="DNA_pol_A"/>
    <property type="match status" value="1"/>
</dbReference>
<accession>A0AA35WCL1</accession>
<dbReference type="PANTHER" id="PTHR10133:SF27">
    <property type="entry name" value="DNA POLYMERASE NU"/>
    <property type="match status" value="1"/>
</dbReference>
<comment type="caution">
    <text evidence="3">The sequence shown here is derived from an EMBL/GenBank/DDBJ whole genome shotgun (WGS) entry which is preliminary data.</text>
</comment>
<dbReference type="Proteomes" id="UP001174909">
    <property type="component" value="Unassembled WGS sequence"/>
</dbReference>
<dbReference type="SUPFAM" id="SSF56672">
    <property type="entry name" value="DNA/RNA polymerases"/>
    <property type="match status" value="1"/>
</dbReference>
<keyword evidence="1" id="KW-0235">DNA replication</keyword>
<dbReference type="InterPro" id="IPR043502">
    <property type="entry name" value="DNA/RNA_pol_sf"/>
</dbReference>
<sequence>MDKVEIAKAADYAAADADMTYRLVDVFEKELEENNLRITFDTLEMPLVPVLVKMQRDGVAIDTGALAPMSIEMGEQIDAIRQSMYDTVGHEFNINSPKQLGDVLFNELYLPPTRKTPSGGFTTNAAALDGLKRVSGQRQCGGR</sequence>
<dbReference type="AlphaFoldDB" id="A0AA35WCL1"/>